<dbReference type="EMBL" id="NPKH01000009">
    <property type="protein sequence ID" value="PAP97157.1"/>
    <property type="molecule type" value="Genomic_DNA"/>
</dbReference>
<dbReference type="Proteomes" id="UP000215931">
    <property type="component" value="Unassembled WGS sequence"/>
</dbReference>
<name>A0A271KPY3_9HYPH</name>
<protein>
    <recommendedName>
        <fullName evidence="3">CN hydrolase domain-containing protein</fullName>
    </recommendedName>
</protein>
<gene>
    <name evidence="1" type="ORF">CIT31_02230</name>
</gene>
<comment type="caution">
    <text evidence="1">The sequence shown here is derived from an EMBL/GenBank/DDBJ whole genome shotgun (WGS) entry which is preliminary data.</text>
</comment>
<organism evidence="1 2">
    <name type="scientific">Mesorhizobium wenxiniae</name>
    <dbReference type="NCBI Taxonomy" id="2014805"/>
    <lineage>
        <taxon>Bacteria</taxon>
        <taxon>Pseudomonadati</taxon>
        <taxon>Pseudomonadota</taxon>
        <taxon>Alphaproteobacteria</taxon>
        <taxon>Hyphomicrobiales</taxon>
        <taxon>Phyllobacteriaceae</taxon>
        <taxon>Mesorhizobium</taxon>
    </lineage>
</organism>
<proteinExistence type="predicted"/>
<evidence type="ECO:0000313" key="2">
    <source>
        <dbReference type="Proteomes" id="UP000215931"/>
    </source>
</evidence>
<keyword evidence="2" id="KW-1185">Reference proteome</keyword>
<evidence type="ECO:0008006" key="3">
    <source>
        <dbReference type="Google" id="ProtNLM"/>
    </source>
</evidence>
<accession>A0A271KPY3</accession>
<dbReference type="AlphaFoldDB" id="A0A271KPY3"/>
<reference evidence="1 2" key="1">
    <citation type="submission" date="2017-08" db="EMBL/GenBank/DDBJ databases">
        <title>Mesorhizobium wenxinae sp. nov., a novel rhizobial species isolated from root nodules of chickpea (Cicer arietinum L.).</title>
        <authorList>
            <person name="Zhang J."/>
        </authorList>
    </citation>
    <scope>NUCLEOTIDE SEQUENCE [LARGE SCALE GENOMIC DNA]</scope>
    <source>
        <strain evidence="2">WYCCWR 10019</strain>
    </source>
</reference>
<sequence>MRKPGHTAVAQEHVFANPVVKLADTRVAPLICYEQLLILRFCIPCGSNRDDRRHGQWLGPLVTGLVAIQKSECNCIDSLFRVALLNAFSW</sequence>
<evidence type="ECO:0000313" key="1">
    <source>
        <dbReference type="EMBL" id="PAP97157.1"/>
    </source>
</evidence>